<reference evidence="5 6" key="1">
    <citation type="submission" date="2019-03" db="EMBL/GenBank/DDBJ databases">
        <title>Genomic Encyclopedia of Type Strains, Phase IV (KMG-IV): sequencing the most valuable type-strain genomes for metagenomic binning, comparative biology and taxonomic classification.</title>
        <authorList>
            <person name="Goeker M."/>
        </authorList>
    </citation>
    <scope>NUCLEOTIDE SEQUENCE [LARGE SCALE GENOMIC DNA]</scope>
    <source>
        <strain evidence="5 6">DSM 16998</strain>
    </source>
</reference>
<dbReference type="AlphaFoldDB" id="A0A4R6QTV9"/>
<evidence type="ECO:0000256" key="1">
    <source>
        <dbReference type="ARBA" id="ARBA00010476"/>
    </source>
</evidence>
<dbReference type="HAMAP" id="MF_00682">
    <property type="entry name" value="HscB"/>
    <property type="match status" value="1"/>
</dbReference>
<gene>
    <name evidence="3" type="primary">hscB</name>
    <name evidence="5" type="ORF">DES47_101916</name>
</gene>
<dbReference type="InParanoid" id="A0A4R6QTV9"/>
<proteinExistence type="inferred from homology"/>
<dbReference type="SUPFAM" id="SSF47144">
    <property type="entry name" value="HSC20 (HSCB), C-terminal oligomerisation domain"/>
    <property type="match status" value="1"/>
</dbReference>
<dbReference type="OrthoDB" id="287587at2"/>
<dbReference type="EMBL" id="SNXS01000001">
    <property type="protein sequence ID" value="TDP74847.1"/>
    <property type="molecule type" value="Genomic_DNA"/>
</dbReference>
<dbReference type="GO" id="GO:0006457">
    <property type="term" value="P:protein folding"/>
    <property type="evidence" value="ECO:0007669"/>
    <property type="project" value="UniProtKB-UniRule"/>
</dbReference>
<dbReference type="Gene3D" id="1.20.1280.20">
    <property type="entry name" value="HscB, C-terminal domain"/>
    <property type="match status" value="1"/>
</dbReference>
<dbReference type="InterPro" id="IPR036386">
    <property type="entry name" value="HscB_C_sf"/>
</dbReference>
<comment type="function">
    <text evidence="3">Co-chaperone involved in the maturation of iron-sulfur cluster-containing proteins. Seems to help targeting proteins to be folded toward HscA.</text>
</comment>
<feature type="domain" description="Co-chaperone HscB C-terminal oligomerisation" evidence="4">
    <location>
        <begin position="91"/>
        <end position="163"/>
    </location>
</feature>
<comment type="similarity">
    <text evidence="1 3">Belongs to the HscB family.</text>
</comment>
<dbReference type="PANTHER" id="PTHR14021">
    <property type="entry name" value="IRON-SULFUR CLUSTER CO-CHAPERONE PROTEIN HSCB"/>
    <property type="match status" value="1"/>
</dbReference>
<dbReference type="RefSeq" id="WP_133699448.1">
    <property type="nucleotide sequence ID" value="NZ_SNXS01000001.1"/>
</dbReference>
<comment type="subunit">
    <text evidence="3">Interacts with HscA and stimulates its ATPase activity.</text>
</comment>
<sequence length="172" mass="19712">MKLDDDDFALFDLPRTFAQDRENIDQRWKALQSEVHPDRFAAVGGASQRLAMQWAVRVNEAHRRLRDPLSRAAYLCELLGAPINAENNTAMPASFLMEQMEWREALDEASDAAEVEALDDEVLKRERALQEHIGKLLDEQGDAEAASAEVRALMFITRFREDINRRLEQLES</sequence>
<dbReference type="GO" id="GO:0051259">
    <property type="term" value="P:protein complex oligomerization"/>
    <property type="evidence" value="ECO:0007669"/>
    <property type="project" value="InterPro"/>
</dbReference>
<keyword evidence="2 3" id="KW-0143">Chaperone</keyword>
<evidence type="ECO:0000256" key="3">
    <source>
        <dbReference type="HAMAP-Rule" id="MF_00682"/>
    </source>
</evidence>
<dbReference type="GO" id="GO:0001671">
    <property type="term" value="F:ATPase activator activity"/>
    <property type="evidence" value="ECO:0007669"/>
    <property type="project" value="InterPro"/>
</dbReference>
<dbReference type="GO" id="GO:1990230">
    <property type="term" value="C:iron-sulfur cluster transfer complex"/>
    <property type="evidence" value="ECO:0007669"/>
    <property type="project" value="TreeGrafter"/>
</dbReference>
<comment type="caution">
    <text evidence="5">The sequence shown here is derived from an EMBL/GenBank/DDBJ whole genome shotgun (WGS) entry which is preliminary data.</text>
</comment>
<protein>
    <recommendedName>
        <fullName evidence="3">Co-chaperone protein HscB homolog</fullName>
    </recommendedName>
</protein>
<dbReference type="SUPFAM" id="SSF46565">
    <property type="entry name" value="Chaperone J-domain"/>
    <property type="match status" value="1"/>
</dbReference>
<dbReference type="NCBIfam" id="NF002935">
    <property type="entry name" value="PRK03578.1"/>
    <property type="match status" value="1"/>
</dbReference>
<accession>A0A4R6QTV9</accession>
<evidence type="ECO:0000259" key="4">
    <source>
        <dbReference type="Pfam" id="PF07743"/>
    </source>
</evidence>
<dbReference type="GO" id="GO:0051087">
    <property type="term" value="F:protein-folding chaperone binding"/>
    <property type="evidence" value="ECO:0007669"/>
    <property type="project" value="InterPro"/>
</dbReference>
<dbReference type="GO" id="GO:0044571">
    <property type="term" value="P:[2Fe-2S] cluster assembly"/>
    <property type="evidence" value="ECO:0007669"/>
    <property type="project" value="InterPro"/>
</dbReference>
<name>A0A4R6QTV9_9BURK</name>
<dbReference type="PANTHER" id="PTHR14021:SF15">
    <property type="entry name" value="IRON-SULFUR CLUSTER CO-CHAPERONE PROTEIN HSCB"/>
    <property type="match status" value="1"/>
</dbReference>
<evidence type="ECO:0000313" key="6">
    <source>
        <dbReference type="Proteomes" id="UP000295361"/>
    </source>
</evidence>
<dbReference type="NCBIfam" id="TIGR00714">
    <property type="entry name" value="hscB"/>
    <property type="match status" value="1"/>
</dbReference>
<dbReference type="Gene3D" id="1.10.287.110">
    <property type="entry name" value="DnaJ domain"/>
    <property type="match status" value="1"/>
</dbReference>
<dbReference type="InterPro" id="IPR004640">
    <property type="entry name" value="HscB"/>
</dbReference>
<dbReference type="FunCoup" id="A0A4R6QTV9">
    <property type="interactions" value="370"/>
</dbReference>
<dbReference type="Pfam" id="PF07743">
    <property type="entry name" value="HSCB_C"/>
    <property type="match status" value="1"/>
</dbReference>
<dbReference type="InterPro" id="IPR036869">
    <property type="entry name" value="J_dom_sf"/>
</dbReference>
<organism evidence="5 6">
    <name type="scientific">Roseateles toxinivorans</name>
    <dbReference type="NCBI Taxonomy" id="270368"/>
    <lineage>
        <taxon>Bacteria</taxon>
        <taxon>Pseudomonadati</taxon>
        <taxon>Pseudomonadota</taxon>
        <taxon>Betaproteobacteria</taxon>
        <taxon>Burkholderiales</taxon>
        <taxon>Sphaerotilaceae</taxon>
        <taxon>Roseateles</taxon>
    </lineage>
</organism>
<dbReference type="InterPro" id="IPR009073">
    <property type="entry name" value="HscB_oligo_C"/>
</dbReference>
<keyword evidence="6" id="KW-1185">Reference proteome</keyword>
<dbReference type="Proteomes" id="UP000295361">
    <property type="component" value="Unassembled WGS sequence"/>
</dbReference>
<evidence type="ECO:0000256" key="2">
    <source>
        <dbReference type="ARBA" id="ARBA00023186"/>
    </source>
</evidence>
<evidence type="ECO:0000313" key="5">
    <source>
        <dbReference type="EMBL" id="TDP74847.1"/>
    </source>
</evidence>